<feature type="transmembrane region" description="Helical" evidence="9">
    <location>
        <begin position="507"/>
        <end position="525"/>
    </location>
</feature>
<feature type="transmembrane region" description="Helical" evidence="9">
    <location>
        <begin position="427"/>
        <end position="451"/>
    </location>
</feature>
<dbReference type="VEuPathDB" id="GiardiaDB:SS50377_21049"/>
<comment type="subcellular location">
    <subcellularLocation>
        <location evidence="1">Membrane</location>
        <topology evidence="1">Multi-pass membrane protein</topology>
    </subcellularLocation>
</comment>
<feature type="transmembrane region" description="Helical" evidence="9">
    <location>
        <begin position="390"/>
        <end position="415"/>
    </location>
</feature>
<evidence type="ECO:0000256" key="7">
    <source>
        <dbReference type="ARBA" id="ARBA00023065"/>
    </source>
</evidence>
<evidence type="ECO:0000256" key="3">
    <source>
        <dbReference type="ARBA" id="ARBA00022448"/>
    </source>
</evidence>
<dbReference type="OrthoDB" id="10264220at2759"/>
<dbReference type="GO" id="GO:0046961">
    <property type="term" value="F:proton-transporting ATPase activity, rotational mechanism"/>
    <property type="evidence" value="ECO:0007669"/>
    <property type="project" value="InterPro"/>
</dbReference>
<reference evidence="11 12" key="1">
    <citation type="journal article" date="2014" name="PLoS Genet.">
        <title>The Genome of Spironucleus salmonicida Highlights a Fish Pathogen Adapted to Fluctuating Environments.</title>
        <authorList>
            <person name="Xu F."/>
            <person name="Jerlstrom-Hultqvist J."/>
            <person name="Einarsson E."/>
            <person name="Astvaldsson A."/>
            <person name="Svard S.G."/>
            <person name="Andersson J.O."/>
        </authorList>
    </citation>
    <scope>NUCLEOTIDE SEQUENCE</scope>
    <source>
        <strain evidence="12">ATCC 50377</strain>
    </source>
</reference>
<dbReference type="GO" id="GO:0051117">
    <property type="term" value="F:ATPase binding"/>
    <property type="evidence" value="ECO:0007669"/>
    <property type="project" value="TreeGrafter"/>
</dbReference>
<evidence type="ECO:0000256" key="2">
    <source>
        <dbReference type="ARBA" id="ARBA00009904"/>
    </source>
</evidence>
<dbReference type="GO" id="GO:0000220">
    <property type="term" value="C:vacuolar proton-transporting V-type ATPase, V0 domain"/>
    <property type="evidence" value="ECO:0007669"/>
    <property type="project" value="InterPro"/>
</dbReference>
<evidence type="ECO:0000256" key="4">
    <source>
        <dbReference type="ARBA" id="ARBA00022692"/>
    </source>
</evidence>
<comment type="function">
    <text evidence="9">Essential component of the vacuolar proton pump (V-ATPase), a multimeric enzyme that catalyzes the translocation of protons across the membranes. Required for assembly and activity of the V-ATPase.</text>
</comment>
<dbReference type="PANTHER" id="PTHR11629:SF63">
    <property type="entry name" value="V-TYPE PROTON ATPASE SUBUNIT A"/>
    <property type="match status" value="1"/>
</dbReference>
<accession>V6LGS4</accession>
<evidence type="ECO:0000313" key="12">
    <source>
        <dbReference type="EMBL" id="KAH0577695.1"/>
    </source>
</evidence>
<dbReference type="InterPro" id="IPR002490">
    <property type="entry name" value="V-ATPase_116kDa_su"/>
</dbReference>
<evidence type="ECO:0000256" key="10">
    <source>
        <dbReference type="SAM" id="Coils"/>
    </source>
</evidence>
<evidence type="ECO:0000313" key="13">
    <source>
        <dbReference type="Proteomes" id="UP000018208"/>
    </source>
</evidence>
<keyword evidence="4 9" id="KW-0812">Transmembrane</keyword>
<dbReference type="Proteomes" id="UP000018208">
    <property type="component" value="Unassembled WGS sequence"/>
</dbReference>
<dbReference type="PANTHER" id="PTHR11629">
    <property type="entry name" value="VACUOLAR PROTON ATPASES"/>
    <property type="match status" value="1"/>
</dbReference>
<gene>
    <name evidence="11" type="ORF">SS50377_16760</name>
    <name evidence="12" type="ORF">SS50377_21049</name>
</gene>
<keyword evidence="13" id="KW-1185">Reference proteome</keyword>
<evidence type="ECO:0000313" key="11">
    <source>
        <dbReference type="EMBL" id="EST43707.1"/>
    </source>
</evidence>
<evidence type="ECO:0000256" key="1">
    <source>
        <dbReference type="ARBA" id="ARBA00004141"/>
    </source>
</evidence>
<keyword evidence="6 9" id="KW-1133">Transmembrane helix</keyword>
<dbReference type="Pfam" id="PF01496">
    <property type="entry name" value="V_ATPase_I"/>
    <property type="match status" value="1"/>
</dbReference>
<feature type="coiled-coil region" evidence="10">
    <location>
        <begin position="92"/>
        <end position="133"/>
    </location>
</feature>
<keyword evidence="5 9" id="KW-0375">Hydrogen ion transport</keyword>
<name>V6LGS4_9EUKA</name>
<dbReference type="InterPro" id="IPR026028">
    <property type="entry name" value="V-type_ATPase_116kDa_su_euka"/>
</dbReference>
<dbReference type="AlphaFoldDB" id="V6LGS4"/>
<keyword evidence="8 9" id="KW-0472">Membrane</keyword>
<evidence type="ECO:0000256" key="9">
    <source>
        <dbReference type="RuleBase" id="RU361189"/>
    </source>
</evidence>
<dbReference type="PIRSF" id="PIRSF001293">
    <property type="entry name" value="ATP6V0A1"/>
    <property type="match status" value="1"/>
</dbReference>
<evidence type="ECO:0000256" key="6">
    <source>
        <dbReference type="ARBA" id="ARBA00022989"/>
    </source>
</evidence>
<dbReference type="EMBL" id="KI546135">
    <property type="protein sequence ID" value="EST43707.1"/>
    <property type="molecule type" value="Genomic_DNA"/>
</dbReference>
<evidence type="ECO:0000256" key="5">
    <source>
        <dbReference type="ARBA" id="ARBA00022781"/>
    </source>
</evidence>
<proteinExistence type="inferred from homology"/>
<dbReference type="GO" id="GO:0007035">
    <property type="term" value="P:vacuolar acidification"/>
    <property type="evidence" value="ECO:0007669"/>
    <property type="project" value="TreeGrafter"/>
</dbReference>
<keyword evidence="3 9" id="KW-0813">Transport</keyword>
<sequence>MSAKELWRSKTMVLTEIVLKRDSSFQALENVIPLKSLHFIDSQPDVPPFQRPFTNNVVKVAELETKYNYLRNAIEISAIEIPQPQPFTDHSILSLEEVIDKAIVELKSLQADLVQAEQKRENVAEQLKVIQNASKVNATSISIDHVNQKDALISDAEQMEDGLMNLLFVIPKKTFIPCMRGLFRAAFGVLHFESTELSDLAEEKELVSAFIAGQEAVRRCTRIVQSMGGRVYELPQNIVQAENDTKSQLNTYDTSLYYSKQRVNAILTKNAVYIDHWNEIIQTNKIINHTLNMFTIDNSYMRVTAYVPEERFDLVKQHIEGQFQGMQQLGSSIRIIPKESYTPEQLKTQPPTQFNTNKYTHVFQNIVNSYGIPCYKEINPAFFYLYQFPFTFSIMFGDIGHGIINALISMLMLIFEKRLLKVRNDMFELIFMGRYIIFMMSLYSIISGFMYNDIFALGFNMFNTKYNVYQSPMTHTGPNPTYNFGIDPAWHWAGNSMIFLNSYKMKVSIVIGISQMLFGLIIKCVNLVNQKKYIDIFLVWIPEFFFMFSFFGYMVFCIIFKWFVNWPGTPDNTRSPTVNEPAPPALINMLIQIFLSPGSIDPSNQLFSDIDFQTNLQLGIFAVAVLMVVWLAVAEPVHKIIHKKRHPDPNDDSGVGDIIVQQVIHTIEYVLGTISHTASYLRLWALSLAHAQLAEVFFDQLIGLTMGMVKPGDTGSYIIAGLSTIISYGGWFGASIGVLCLMEYLSAFLHCLRLAWIEFNSKFFVAEGYSFEGFGIECGWPIDVTAQMARVD</sequence>
<evidence type="ECO:0000256" key="8">
    <source>
        <dbReference type="ARBA" id="ARBA00023136"/>
    </source>
</evidence>
<protein>
    <recommendedName>
        <fullName evidence="9">V-type proton ATPase subunit a</fullName>
    </recommendedName>
</protein>
<keyword evidence="10" id="KW-0175">Coiled coil</keyword>
<keyword evidence="7 9" id="KW-0406">Ion transport</keyword>
<organism evidence="11">
    <name type="scientific">Spironucleus salmonicida</name>
    <dbReference type="NCBI Taxonomy" id="348837"/>
    <lineage>
        <taxon>Eukaryota</taxon>
        <taxon>Metamonada</taxon>
        <taxon>Diplomonadida</taxon>
        <taxon>Hexamitidae</taxon>
        <taxon>Hexamitinae</taxon>
        <taxon>Spironucleus</taxon>
    </lineage>
</organism>
<feature type="transmembrane region" description="Helical" evidence="9">
    <location>
        <begin position="616"/>
        <end position="634"/>
    </location>
</feature>
<comment type="similarity">
    <text evidence="2 9">Belongs to the V-ATPase 116 kDa subunit family.</text>
</comment>
<reference evidence="12" key="2">
    <citation type="submission" date="2020-12" db="EMBL/GenBank/DDBJ databases">
        <title>New Spironucleus salmonicida genome in near-complete chromosomes.</title>
        <authorList>
            <person name="Xu F."/>
            <person name="Kurt Z."/>
            <person name="Jimenez-Gonzalez A."/>
            <person name="Astvaldsson A."/>
            <person name="Andersson J.O."/>
            <person name="Svard S.G."/>
        </authorList>
    </citation>
    <scope>NUCLEOTIDE SEQUENCE</scope>
    <source>
        <strain evidence="12">ATCC 50377</strain>
    </source>
</reference>
<feature type="transmembrane region" description="Helical" evidence="9">
    <location>
        <begin position="537"/>
        <end position="564"/>
    </location>
</feature>
<dbReference type="EMBL" id="AUWU02000001">
    <property type="protein sequence ID" value="KAH0577695.1"/>
    <property type="molecule type" value="Genomic_DNA"/>
</dbReference>